<evidence type="ECO:0000313" key="4">
    <source>
        <dbReference type="Proteomes" id="UP000245910"/>
    </source>
</evidence>
<dbReference type="EMBL" id="LN649231">
    <property type="protein sequence ID" value="CEI70811.1"/>
    <property type="molecule type" value="Genomic_DNA"/>
</dbReference>
<dbReference type="KEGG" id="fvn:FVRRES_10888"/>
<dbReference type="InterPro" id="IPR053157">
    <property type="entry name" value="Sterol_Uptake_Regulator"/>
</dbReference>
<dbReference type="STRING" id="56646.A0A2L2TVP0"/>
<proteinExistence type="predicted"/>
<dbReference type="GeneID" id="37262526"/>
<evidence type="ECO:0000259" key="2">
    <source>
        <dbReference type="PROSITE" id="PS50048"/>
    </source>
</evidence>
<dbReference type="PANTHER" id="PTHR47784:SF4">
    <property type="entry name" value="ZN(II)2CYS6 TRANSCRIPTION FACTOR (EUROFUNG)"/>
    <property type="match status" value="1"/>
</dbReference>
<keyword evidence="1" id="KW-0539">Nucleus</keyword>
<dbReference type="PANTHER" id="PTHR47784">
    <property type="entry name" value="STEROL UPTAKE CONTROL PROTEIN 2"/>
    <property type="match status" value="1"/>
</dbReference>
<dbReference type="Gene3D" id="4.10.240.10">
    <property type="entry name" value="Zn(2)-C6 fungal-type DNA-binding domain"/>
    <property type="match status" value="1"/>
</dbReference>
<dbReference type="RefSeq" id="XP_025594525.1">
    <property type="nucleotide sequence ID" value="XM_025725980.2"/>
</dbReference>
<dbReference type="GO" id="GO:0001228">
    <property type="term" value="F:DNA-binding transcription activator activity, RNA polymerase II-specific"/>
    <property type="evidence" value="ECO:0007669"/>
    <property type="project" value="TreeGrafter"/>
</dbReference>
<dbReference type="PROSITE" id="PS50048">
    <property type="entry name" value="ZN2_CY6_FUNGAL_2"/>
    <property type="match status" value="1"/>
</dbReference>
<dbReference type="CDD" id="cd00067">
    <property type="entry name" value="GAL4"/>
    <property type="match status" value="1"/>
</dbReference>
<feature type="domain" description="Zn(2)-C6 fungal-type" evidence="2">
    <location>
        <begin position="21"/>
        <end position="51"/>
    </location>
</feature>
<name>A0A2L2TVP0_9HYPO</name>
<dbReference type="InterPro" id="IPR036864">
    <property type="entry name" value="Zn2-C6_fun-type_DNA-bd_sf"/>
</dbReference>
<organism evidence="3 4">
    <name type="scientific">Fusarium venenatum</name>
    <dbReference type="NCBI Taxonomy" id="56646"/>
    <lineage>
        <taxon>Eukaryota</taxon>
        <taxon>Fungi</taxon>
        <taxon>Dikarya</taxon>
        <taxon>Ascomycota</taxon>
        <taxon>Pezizomycotina</taxon>
        <taxon>Sordariomycetes</taxon>
        <taxon>Hypocreomycetidae</taxon>
        <taxon>Hypocreales</taxon>
        <taxon>Nectriaceae</taxon>
        <taxon>Fusarium</taxon>
    </lineage>
</organism>
<keyword evidence="4" id="KW-1185">Reference proteome</keyword>
<dbReference type="Pfam" id="PF00172">
    <property type="entry name" value="Zn_clus"/>
    <property type="match status" value="1"/>
</dbReference>
<accession>A0A2L2TVP0</accession>
<dbReference type="SUPFAM" id="SSF57701">
    <property type="entry name" value="Zn2/Cys6 DNA-binding domain"/>
    <property type="match status" value="1"/>
</dbReference>
<reference evidence="4" key="1">
    <citation type="submission" date="2014-10" db="EMBL/GenBank/DDBJ databases">
        <authorList>
            <person name="King R."/>
        </authorList>
    </citation>
    <scope>NUCLEOTIDE SEQUENCE [LARGE SCALE GENOMIC DNA]</scope>
    <source>
        <strain evidence="4">A3/5</strain>
    </source>
</reference>
<dbReference type="SMART" id="SM00066">
    <property type="entry name" value="GAL4"/>
    <property type="match status" value="1"/>
</dbReference>
<evidence type="ECO:0000313" key="3">
    <source>
        <dbReference type="EMBL" id="CEI70811.1"/>
    </source>
</evidence>
<sequence length="435" mass="47968">MVTDKHGRQPGRRTHRKSRNGCLQCKQRHVKCDESRPACVACTSSGRRCSYLDLLPIVRPDLNPGDHARIVSLSPLSAAETPASTGSICCRTAELSFNADDAPGSSPTAAAVLPSTSTSTPLIFEMRHLILMHHLDTVVLKDPFLAPESDDRGPINISKAIVESAETVPYLVIEALAISSAHLSTTQTDPAERMKYFQAAEELQTQALSLFNQSQVQVTKENCVPIFLFSSLLGMHALFNVSNAGPSQFIAKFVQYLQVHRGVRIVVSDSWHIILNSGTIQHADLLNTLTLDQPKTSGPIDQSDILVGLLSDSRSTIGEFIFSIYMSAAQLLQQVYQGHRSLPPHVRPSVIIIWPLKVSPEYIELVDQRQPIALIILAYWALLLHYEGEFWVFKKSGHVLIKSVSEHVGPYWDKWLAPLKDIIGVMTEDGGRPGA</sequence>
<dbReference type="InterPro" id="IPR001138">
    <property type="entry name" value="Zn2Cys6_DnaBD"/>
</dbReference>
<dbReference type="PROSITE" id="PS00463">
    <property type="entry name" value="ZN2_CY6_FUNGAL_1"/>
    <property type="match status" value="1"/>
</dbReference>
<dbReference type="Proteomes" id="UP000245910">
    <property type="component" value="Chromosome III"/>
</dbReference>
<dbReference type="GO" id="GO:0008270">
    <property type="term" value="F:zinc ion binding"/>
    <property type="evidence" value="ECO:0007669"/>
    <property type="project" value="InterPro"/>
</dbReference>
<dbReference type="AlphaFoldDB" id="A0A2L2TVP0"/>
<evidence type="ECO:0000256" key="1">
    <source>
        <dbReference type="ARBA" id="ARBA00023242"/>
    </source>
</evidence>
<protein>
    <recommendedName>
        <fullName evidence="2">Zn(2)-C6 fungal-type domain-containing protein</fullName>
    </recommendedName>
</protein>